<keyword evidence="10" id="KW-0238">DNA-binding</keyword>
<evidence type="ECO:0000256" key="5">
    <source>
        <dbReference type="ARBA" id="ARBA00022705"/>
    </source>
</evidence>
<keyword evidence="8" id="KW-0239">DNA-directed DNA polymerase</keyword>
<dbReference type="GO" id="GO:0000166">
    <property type="term" value="F:nucleotide binding"/>
    <property type="evidence" value="ECO:0007669"/>
    <property type="project" value="InterPro"/>
</dbReference>
<evidence type="ECO:0000256" key="9">
    <source>
        <dbReference type="ARBA" id="ARBA00023109"/>
    </source>
</evidence>
<dbReference type="InterPro" id="IPR043502">
    <property type="entry name" value="DNA/RNA_pol_sf"/>
</dbReference>
<name>A0A8S5NF31_9CAUD</name>
<dbReference type="InterPro" id="IPR023211">
    <property type="entry name" value="DNA_pol_palm_dom_sf"/>
</dbReference>
<reference evidence="13" key="1">
    <citation type="journal article" date="2021" name="Proc. Natl. Acad. Sci. U.S.A.">
        <title>A Catalog of Tens of Thousands of Viruses from Human Metagenomes Reveals Hidden Associations with Chronic Diseases.</title>
        <authorList>
            <person name="Tisza M.J."/>
            <person name="Buck C.B."/>
        </authorList>
    </citation>
    <scope>NUCLEOTIDE SEQUENCE</scope>
    <source>
        <strain evidence="13">CtFkM10</strain>
    </source>
</reference>
<sequence>MIIPPEKFPYDWLYEIPLVKRKSGNQRTKKRTKYKDLITAFDIETTRLADIEQSIMYIWQWQFGDEYTVVGRTWEQFEAFQRKLANILDDSVLVVFVHNLSYEFQFLRGIYNFQPDEVFAVKSRKVLKCNMHEHFEFRCSYIHSNMNLDTYTKKMGVKHKKLTGTFDYDKLRYPWTELTNDEIAYCVHDVQGLVEAIEIEMKHDGDNLYTFPLTSTGYVRRDAKKAMSEVSQSFIKGQLPDYEIYKMLREAFRGGNTHANRYYADYTLHNVHSADRSSSYPDVMCNCKFPISEFYRLGHIPYEEVIKMIGKRQKACLMRVAITGVYLKRIDWGCPYLSLSKCRYVENPLIDNGRIISADYLETTITDIDLKILLSEYSWKDIKFFDFATARYGYLPKPLIQTICQYYHYKTELKNVDGQELLYMKSKNKLNSLYGMCAQDPVKQSILFIEEDFKEQNDNEEELLKAYNKKAFLAYQWGVWVTAWARYRLEEGIRLAHGDTDDPNAPQFVYCDTDSVKYLGEINLDKFNAERIKDSKESGAYATDPSGITHYMGVYEKEHDMCEFRTMGAKKYVYREKPEDKLVCTIAGVSKNLGGKELEAHGGITAFHEGFTFEKAGGLEAVYNDKPCISEYTAEGRTGKITSNVCLRPSTYTLGLTADYKRLLTESRYEYE</sequence>
<evidence type="ECO:0000256" key="11">
    <source>
        <dbReference type="ARBA" id="ARBA00049244"/>
    </source>
</evidence>
<evidence type="ECO:0000256" key="2">
    <source>
        <dbReference type="ARBA" id="ARBA00012417"/>
    </source>
</evidence>
<evidence type="ECO:0000256" key="10">
    <source>
        <dbReference type="ARBA" id="ARBA00023125"/>
    </source>
</evidence>
<dbReference type="GO" id="GO:0004518">
    <property type="term" value="F:nuclease activity"/>
    <property type="evidence" value="ECO:0007669"/>
    <property type="project" value="UniProtKB-KW"/>
</dbReference>
<dbReference type="SUPFAM" id="SSF53098">
    <property type="entry name" value="Ribonuclease H-like"/>
    <property type="match status" value="1"/>
</dbReference>
<keyword evidence="9" id="KW-1194">Viral DNA replication</keyword>
<proteinExistence type="inferred from homology"/>
<evidence type="ECO:0000256" key="7">
    <source>
        <dbReference type="ARBA" id="ARBA00022801"/>
    </source>
</evidence>
<keyword evidence="6" id="KW-0540">Nuclease</keyword>
<dbReference type="GO" id="GO:0003887">
    <property type="term" value="F:DNA-directed DNA polymerase activity"/>
    <property type="evidence" value="ECO:0007669"/>
    <property type="project" value="UniProtKB-KW"/>
</dbReference>
<dbReference type="Pfam" id="PF03175">
    <property type="entry name" value="DNA_pol_B_2"/>
    <property type="match status" value="1"/>
</dbReference>
<evidence type="ECO:0000313" key="13">
    <source>
        <dbReference type="EMBL" id="DAD92800.1"/>
    </source>
</evidence>
<dbReference type="EC" id="2.7.7.7" evidence="2"/>
<comment type="similarity">
    <text evidence="1">Belongs to the DNA polymerase type-B family.</text>
</comment>
<dbReference type="GO" id="GO:0006260">
    <property type="term" value="P:DNA replication"/>
    <property type="evidence" value="ECO:0007669"/>
    <property type="project" value="UniProtKB-KW"/>
</dbReference>
<dbReference type="Gene3D" id="3.30.420.10">
    <property type="entry name" value="Ribonuclease H-like superfamily/Ribonuclease H"/>
    <property type="match status" value="1"/>
</dbReference>
<dbReference type="SUPFAM" id="SSF56672">
    <property type="entry name" value="DNA/RNA polymerases"/>
    <property type="match status" value="1"/>
</dbReference>
<feature type="domain" description="DNA-directed DNA polymerase family B mitochondria/virus" evidence="12">
    <location>
        <begin position="159"/>
        <end position="466"/>
    </location>
</feature>
<keyword evidence="5" id="KW-0235">DNA replication</keyword>
<evidence type="ECO:0000256" key="4">
    <source>
        <dbReference type="ARBA" id="ARBA00022695"/>
    </source>
</evidence>
<evidence type="ECO:0000256" key="6">
    <source>
        <dbReference type="ARBA" id="ARBA00022722"/>
    </source>
</evidence>
<keyword evidence="3" id="KW-0808">Transferase</keyword>
<dbReference type="InterPro" id="IPR036397">
    <property type="entry name" value="RNaseH_sf"/>
</dbReference>
<dbReference type="InterPro" id="IPR012337">
    <property type="entry name" value="RNaseH-like_sf"/>
</dbReference>
<keyword evidence="4" id="KW-0548">Nucleotidyltransferase</keyword>
<accession>A0A8S5NF31</accession>
<dbReference type="Gene3D" id="3.90.1600.10">
    <property type="entry name" value="Palm domain of DNA polymerase"/>
    <property type="match status" value="2"/>
</dbReference>
<organism evidence="13">
    <name type="scientific">Podoviridae sp. ctFkM10</name>
    <dbReference type="NCBI Taxonomy" id="2826548"/>
    <lineage>
        <taxon>Viruses</taxon>
        <taxon>Duplodnaviria</taxon>
        <taxon>Heunggongvirae</taxon>
        <taxon>Uroviricota</taxon>
        <taxon>Caudoviricetes</taxon>
    </lineage>
</organism>
<evidence type="ECO:0000256" key="1">
    <source>
        <dbReference type="ARBA" id="ARBA00005755"/>
    </source>
</evidence>
<evidence type="ECO:0000256" key="3">
    <source>
        <dbReference type="ARBA" id="ARBA00022679"/>
    </source>
</evidence>
<comment type="catalytic activity">
    <reaction evidence="11">
        <text>DNA(n) + a 2'-deoxyribonucleoside 5'-triphosphate = DNA(n+1) + diphosphate</text>
        <dbReference type="Rhea" id="RHEA:22508"/>
        <dbReference type="Rhea" id="RHEA-COMP:17339"/>
        <dbReference type="Rhea" id="RHEA-COMP:17340"/>
        <dbReference type="ChEBI" id="CHEBI:33019"/>
        <dbReference type="ChEBI" id="CHEBI:61560"/>
        <dbReference type="ChEBI" id="CHEBI:173112"/>
        <dbReference type="EC" id="2.7.7.7"/>
    </reaction>
</comment>
<dbReference type="GO" id="GO:0003677">
    <property type="term" value="F:DNA binding"/>
    <property type="evidence" value="ECO:0007669"/>
    <property type="project" value="UniProtKB-KW"/>
</dbReference>
<dbReference type="EMBL" id="BK015145">
    <property type="protein sequence ID" value="DAD92800.1"/>
    <property type="molecule type" value="Genomic_DNA"/>
</dbReference>
<keyword evidence="7" id="KW-0378">Hydrolase</keyword>
<dbReference type="InterPro" id="IPR004868">
    <property type="entry name" value="DNA-dir_DNA_pol_B_mt/vir"/>
</dbReference>
<evidence type="ECO:0000259" key="12">
    <source>
        <dbReference type="Pfam" id="PF03175"/>
    </source>
</evidence>
<dbReference type="GO" id="GO:0039693">
    <property type="term" value="P:viral DNA genome replication"/>
    <property type="evidence" value="ECO:0007669"/>
    <property type="project" value="UniProtKB-KW"/>
</dbReference>
<evidence type="ECO:0000256" key="8">
    <source>
        <dbReference type="ARBA" id="ARBA00022932"/>
    </source>
</evidence>
<dbReference type="GO" id="GO:0016787">
    <property type="term" value="F:hydrolase activity"/>
    <property type="evidence" value="ECO:0007669"/>
    <property type="project" value="UniProtKB-KW"/>
</dbReference>
<protein>
    <recommendedName>
        <fullName evidence="2">DNA-directed DNA polymerase</fullName>
        <ecNumber evidence="2">2.7.7.7</ecNumber>
    </recommendedName>
</protein>